<reference evidence="6" key="1">
    <citation type="journal article" date="2013" name="Nature">
        <title>Pan genome of the phytoplankton Emiliania underpins its global distribution.</title>
        <authorList>
            <person name="Read B.A."/>
            <person name="Kegel J."/>
            <person name="Klute M.J."/>
            <person name="Kuo A."/>
            <person name="Lefebvre S.C."/>
            <person name="Maumus F."/>
            <person name="Mayer C."/>
            <person name="Miller J."/>
            <person name="Monier A."/>
            <person name="Salamov A."/>
            <person name="Young J."/>
            <person name="Aguilar M."/>
            <person name="Claverie J.M."/>
            <person name="Frickenhaus S."/>
            <person name="Gonzalez K."/>
            <person name="Herman E.K."/>
            <person name="Lin Y.C."/>
            <person name="Napier J."/>
            <person name="Ogata H."/>
            <person name="Sarno A.F."/>
            <person name="Shmutz J."/>
            <person name="Schroeder D."/>
            <person name="de Vargas C."/>
            <person name="Verret F."/>
            <person name="von Dassow P."/>
            <person name="Valentin K."/>
            <person name="Van de Peer Y."/>
            <person name="Wheeler G."/>
            <person name="Dacks J.B."/>
            <person name="Delwiche C.F."/>
            <person name="Dyhrman S.T."/>
            <person name="Glockner G."/>
            <person name="John U."/>
            <person name="Richards T."/>
            <person name="Worden A.Z."/>
            <person name="Zhang X."/>
            <person name="Grigoriev I.V."/>
            <person name="Allen A.E."/>
            <person name="Bidle K."/>
            <person name="Borodovsky M."/>
            <person name="Bowler C."/>
            <person name="Brownlee C."/>
            <person name="Cock J.M."/>
            <person name="Elias M."/>
            <person name="Gladyshev V.N."/>
            <person name="Groth M."/>
            <person name="Guda C."/>
            <person name="Hadaegh A."/>
            <person name="Iglesias-Rodriguez M.D."/>
            <person name="Jenkins J."/>
            <person name="Jones B.M."/>
            <person name="Lawson T."/>
            <person name="Leese F."/>
            <person name="Lindquist E."/>
            <person name="Lobanov A."/>
            <person name="Lomsadze A."/>
            <person name="Malik S.B."/>
            <person name="Marsh M.E."/>
            <person name="Mackinder L."/>
            <person name="Mock T."/>
            <person name="Mueller-Roeber B."/>
            <person name="Pagarete A."/>
            <person name="Parker M."/>
            <person name="Probert I."/>
            <person name="Quesneville H."/>
            <person name="Raines C."/>
            <person name="Rensing S.A."/>
            <person name="Riano-Pachon D.M."/>
            <person name="Richier S."/>
            <person name="Rokitta S."/>
            <person name="Shiraiwa Y."/>
            <person name="Soanes D.M."/>
            <person name="van der Giezen M."/>
            <person name="Wahlund T.M."/>
            <person name="Williams B."/>
            <person name="Wilson W."/>
            <person name="Wolfe G."/>
            <person name="Wurch L.L."/>
        </authorList>
    </citation>
    <scope>NUCLEOTIDE SEQUENCE</scope>
</reference>
<dbReference type="Gene3D" id="3.30.420.40">
    <property type="match status" value="2"/>
</dbReference>
<comment type="similarity">
    <text evidence="1">Belongs to the heat shock protein 70 family.</text>
</comment>
<dbReference type="Gene3D" id="2.60.34.10">
    <property type="entry name" value="Substrate Binding Domain Of DNAk, Chain A, domain 1"/>
    <property type="match status" value="1"/>
</dbReference>
<dbReference type="EnsemblProtists" id="EOD27086">
    <property type="protein sequence ID" value="EOD27086"/>
    <property type="gene ID" value="EMIHUDRAFT_434946"/>
</dbReference>
<evidence type="ECO:0000256" key="3">
    <source>
        <dbReference type="ARBA" id="ARBA00022840"/>
    </source>
</evidence>
<organism evidence="5 6">
    <name type="scientific">Emiliania huxleyi (strain CCMP1516)</name>
    <dbReference type="NCBI Taxonomy" id="280463"/>
    <lineage>
        <taxon>Eukaryota</taxon>
        <taxon>Haptista</taxon>
        <taxon>Haptophyta</taxon>
        <taxon>Prymnesiophyceae</taxon>
        <taxon>Isochrysidales</taxon>
        <taxon>Noelaerhabdaceae</taxon>
        <taxon>Emiliania</taxon>
    </lineage>
</organism>
<dbReference type="HOGENOM" id="CLU_005965_5_1_1"/>
<feature type="compositionally biased region" description="Basic and acidic residues" evidence="4">
    <location>
        <begin position="518"/>
        <end position="528"/>
    </location>
</feature>
<dbReference type="OMA" id="KEYECIE"/>
<feature type="compositionally biased region" description="Pro residues" evidence="4">
    <location>
        <begin position="135"/>
        <end position="147"/>
    </location>
</feature>
<feature type="region of interest" description="Disordered" evidence="4">
    <location>
        <begin position="129"/>
        <end position="155"/>
    </location>
</feature>
<name>A0A0D3JUA1_EMIH1</name>
<keyword evidence="2" id="KW-0547">Nucleotide-binding</keyword>
<feature type="compositionally biased region" description="Pro residues" evidence="4">
    <location>
        <begin position="545"/>
        <end position="558"/>
    </location>
</feature>
<dbReference type="PANTHER" id="PTHR45639">
    <property type="entry name" value="HSC70CB, ISOFORM G-RELATED"/>
    <property type="match status" value="1"/>
</dbReference>
<feature type="compositionally biased region" description="Low complexity" evidence="4">
    <location>
        <begin position="862"/>
        <end position="881"/>
    </location>
</feature>
<evidence type="ECO:0000256" key="1">
    <source>
        <dbReference type="ARBA" id="ARBA00007381"/>
    </source>
</evidence>
<evidence type="ECO:0000256" key="2">
    <source>
        <dbReference type="ARBA" id="ARBA00022741"/>
    </source>
</evidence>
<dbReference type="FunFam" id="1.20.1270.10:FF:000002">
    <property type="entry name" value="Heat shock 70 kDa protein 4"/>
    <property type="match status" value="1"/>
</dbReference>
<dbReference type="eggNOG" id="KOG0103">
    <property type="taxonomic scope" value="Eukaryota"/>
</dbReference>
<dbReference type="GO" id="GO:0005634">
    <property type="term" value="C:nucleus"/>
    <property type="evidence" value="ECO:0007669"/>
    <property type="project" value="TreeGrafter"/>
</dbReference>
<feature type="compositionally biased region" description="Low complexity" evidence="4">
    <location>
        <begin position="608"/>
        <end position="619"/>
    </location>
</feature>
<dbReference type="GO" id="GO:0140662">
    <property type="term" value="F:ATP-dependent protein folding chaperone"/>
    <property type="evidence" value="ECO:0007669"/>
    <property type="project" value="InterPro"/>
</dbReference>
<feature type="region of interest" description="Disordered" evidence="4">
    <location>
        <begin position="518"/>
        <end position="558"/>
    </location>
</feature>
<feature type="region of interest" description="Disordered" evidence="4">
    <location>
        <begin position="595"/>
        <end position="651"/>
    </location>
</feature>
<evidence type="ECO:0008006" key="7">
    <source>
        <dbReference type="Google" id="ProtNLM"/>
    </source>
</evidence>
<keyword evidence="6" id="KW-1185">Reference proteome</keyword>
<feature type="compositionally biased region" description="Low complexity" evidence="4">
    <location>
        <begin position="533"/>
        <end position="544"/>
    </location>
</feature>
<dbReference type="InterPro" id="IPR018181">
    <property type="entry name" value="Heat_shock_70_CS"/>
</dbReference>
<dbReference type="Gene3D" id="1.20.1270.10">
    <property type="match status" value="2"/>
</dbReference>
<evidence type="ECO:0000313" key="5">
    <source>
        <dbReference type="EnsemblProtists" id="EOD27086"/>
    </source>
</evidence>
<feature type="compositionally biased region" description="Pro residues" evidence="4">
    <location>
        <begin position="597"/>
        <end position="607"/>
    </location>
</feature>
<dbReference type="FunFam" id="3.30.420.40:FF:000028">
    <property type="entry name" value="heat shock 70 kDa protein-like"/>
    <property type="match status" value="1"/>
</dbReference>
<dbReference type="KEGG" id="ehx:EMIHUDRAFT_434946"/>
<protein>
    <recommendedName>
        <fullName evidence="7">Heat shock protein 70</fullName>
    </recommendedName>
</protein>
<evidence type="ECO:0000256" key="4">
    <source>
        <dbReference type="SAM" id="MobiDB-lite"/>
    </source>
</evidence>
<dbReference type="AlphaFoldDB" id="A0A0D3JUA1"/>
<dbReference type="PANTHER" id="PTHR45639:SF4">
    <property type="entry name" value="HSC70CB, ISOFORM G"/>
    <property type="match status" value="1"/>
</dbReference>
<dbReference type="Pfam" id="PF00012">
    <property type="entry name" value="HSP70"/>
    <property type="match status" value="3"/>
</dbReference>
<dbReference type="GeneID" id="17272632"/>
<keyword evidence="3" id="KW-0067">ATP-binding</keyword>
<dbReference type="FunFam" id="3.90.640.10:FF:000004">
    <property type="entry name" value="Heat shock 70 kDa protein 4"/>
    <property type="match status" value="1"/>
</dbReference>
<dbReference type="GO" id="GO:0005524">
    <property type="term" value="F:ATP binding"/>
    <property type="evidence" value="ECO:0007669"/>
    <property type="project" value="UniProtKB-KW"/>
</dbReference>
<feature type="region of interest" description="Disordered" evidence="4">
    <location>
        <begin position="852"/>
        <end position="905"/>
    </location>
</feature>
<dbReference type="RefSeq" id="XP_005779515.1">
    <property type="nucleotide sequence ID" value="XM_005779458.1"/>
</dbReference>
<proteinExistence type="inferred from homology"/>
<dbReference type="SUPFAM" id="SSF100934">
    <property type="entry name" value="Heat shock protein 70kD (HSP70), C-terminal subdomain"/>
    <property type="match status" value="2"/>
</dbReference>
<dbReference type="Proteomes" id="UP000013827">
    <property type="component" value="Unassembled WGS sequence"/>
</dbReference>
<evidence type="ECO:0000313" key="6">
    <source>
        <dbReference type="Proteomes" id="UP000013827"/>
    </source>
</evidence>
<dbReference type="PRINTS" id="PR00301">
    <property type="entry name" value="HEATSHOCK70"/>
</dbReference>
<dbReference type="Gene3D" id="3.90.640.10">
    <property type="entry name" value="Actin, Chain A, domain 4"/>
    <property type="match status" value="1"/>
</dbReference>
<accession>A0A0D3JUA1</accession>
<dbReference type="SUPFAM" id="SSF53067">
    <property type="entry name" value="Actin-like ATPase domain"/>
    <property type="match status" value="2"/>
</dbReference>
<dbReference type="InterPro" id="IPR013126">
    <property type="entry name" value="Hsp_70_fam"/>
</dbReference>
<dbReference type="InterPro" id="IPR043129">
    <property type="entry name" value="ATPase_NBD"/>
</dbReference>
<dbReference type="InterPro" id="IPR029048">
    <property type="entry name" value="HSP70_C_sf"/>
</dbReference>
<dbReference type="PROSITE" id="PS01036">
    <property type="entry name" value="HSP70_3"/>
    <property type="match status" value="1"/>
</dbReference>
<dbReference type="InterPro" id="IPR029047">
    <property type="entry name" value="HSP70_peptide-bd_sf"/>
</dbReference>
<reference evidence="5" key="2">
    <citation type="submission" date="2024-10" db="UniProtKB">
        <authorList>
            <consortium name="EnsemblProtists"/>
        </authorList>
    </citation>
    <scope>IDENTIFICATION</scope>
</reference>
<sequence length="905" mass="95777">MSCIGIDVGYANGVVAIARRGGIDILDNEVSKRATACMVGFSGSERKLGEAALSGITSNMTNTVTGLKAIVGKKFHSDEIQSEMPKVAYKMIDVAGNVGIPVHYRGEETVLTPERIFAMFLKSLQGIAERNQGPSPQPPPTAAPPSPTSCSPCPHTSLTSSGALCSTPPRHHPHLLPHDRLSPPALLAAASGVVGLNVLRLMNDCTAAALSYGIYKTDLPADKPTNVAFVDCGASDTTVSIVEFVKGKLKVLSAACERHLGGEDFTRVIAEHFNEIWKEKHGIDAHTNKKAWFRLMVAAEKTKKVLSSNPQAPIAIECFMNDIDVKGMLERDEFLGMCAPLMAKLETVIRDAFAGCGISKEEIATVEIVGGSSRVPAVQKAISEFFGRECSKTLNFDECIAKGCALQAAMLSPAFKVREFEVKDVTLYPIALSWSPTAAGAQTDAMEVEGEADAAPKAGASSSVVFQKFNAVPNSKMLTFSRKGTFTLSAAYDDSVSLPGGFSPSLNEFTISDIPQRLDAEGKPEASRIKATPPRSFPRARPSRTSPPLPGLACPTPRPPARLAARQVKLKLDLNGVLSLESAVVLEEEVVIEEAPPAEPAPAPAPEAPAGGEAPAEGAEAADAEAAPEPEPAPAPAPAEEKKRSKKVKRIPVTVSEAKSVGMSAQELMEAQEEEGKMAIEDKRIKEKADAMNQLEETIYSMRDKLSTSLSAFSTEDEKSPLMALLTSLEDWLYEDGMDVEKSVYDAKYAEIMDKCGPIEARAREADLRPDAIGELRKALARFSEFVGSSDEAYAHIEADDKAKVAAEVEAATAWLSEAEAKLAASPATADAPIKSAEITAKASALEGVCNPIMRKPKPAPKVEAAPPSPAPVEAEPAPAAEGDDAAAEPAAAPPPPAGADMDVD</sequence>
<dbReference type="FunFam" id="3.30.420.40:FF:000171">
    <property type="entry name" value="Heat shock 70 kDa protein 4"/>
    <property type="match status" value="1"/>
</dbReference>
<dbReference type="PaxDb" id="2903-EOD27086"/>
<dbReference type="GO" id="GO:0005829">
    <property type="term" value="C:cytosol"/>
    <property type="evidence" value="ECO:0007669"/>
    <property type="project" value="TreeGrafter"/>
</dbReference>
<dbReference type="STRING" id="2903.R1EVT4"/>